<dbReference type="AlphaFoldDB" id="A0A833VVL2"/>
<dbReference type="Proteomes" id="UP000623129">
    <property type="component" value="Unassembled WGS sequence"/>
</dbReference>
<keyword evidence="2" id="KW-1185">Reference proteome</keyword>
<proteinExistence type="predicted"/>
<gene>
    <name evidence="1" type="ORF">FCM35_KLT21553</name>
</gene>
<organism evidence="1 2">
    <name type="scientific">Carex littledalei</name>
    <dbReference type="NCBI Taxonomy" id="544730"/>
    <lineage>
        <taxon>Eukaryota</taxon>
        <taxon>Viridiplantae</taxon>
        <taxon>Streptophyta</taxon>
        <taxon>Embryophyta</taxon>
        <taxon>Tracheophyta</taxon>
        <taxon>Spermatophyta</taxon>
        <taxon>Magnoliopsida</taxon>
        <taxon>Liliopsida</taxon>
        <taxon>Poales</taxon>
        <taxon>Cyperaceae</taxon>
        <taxon>Cyperoideae</taxon>
        <taxon>Cariceae</taxon>
        <taxon>Carex</taxon>
        <taxon>Carex subgen. Euthyceras</taxon>
    </lineage>
</organism>
<protein>
    <submittedName>
        <fullName evidence="1">Phototropin</fullName>
    </submittedName>
</protein>
<evidence type="ECO:0000313" key="2">
    <source>
        <dbReference type="Proteomes" id="UP000623129"/>
    </source>
</evidence>
<sequence>MISLRNRLSEQTELQRAILVKATTENVDGDLRELPDLNLVRFDWNSELVADLVTGCLRNRRWSCGTTRLAGFVKCKIILYVPYKVAALAVYATRCTLGKSPFMDIHPSKRHLLL</sequence>
<reference evidence="1" key="1">
    <citation type="submission" date="2020-01" db="EMBL/GenBank/DDBJ databases">
        <title>Genome sequence of Kobresia littledalei, the first chromosome-level genome in the family Cyperaceae.</title>
        <authorList>
            <person name="Qu G."/>
        </authorList>
    </citation>
    <scope>NUCLEOTIDE SEQUENCE</scope>
    <source>
        <strain evidence="1">C.B.Clarke</strain>
        <tissue evidence="1">Leaf</tissue>
    </source>
</reference>
<evidence type="ECO:0000313" key="1">
    <source>
        <dbReference type="EMBL" id="KAF3334949.1"/>
    </source>
</evidence>
<name>A0A833VVL2_9POAL</name>
<dbReference type="EMBL" id="SWLB01000009">
    <property type="protein sequence ID" value="KAF3334949.1"/>
    <property type="molecule type" value="Genomic_DNA"/>
</dbReference>
<comment type="caution">
    <text evidence="1">The sequence shown here is derived from an EMBL/GenBank/DDBJ whole genome shotgun (WGS) entry which is preliminary data.</text>
</comment>
<accession>A0A833VVL2</accession>